<evidence type="ECO:0000256" key="1">
    <source>
        <dbReference type="ARBA" id="ARBA00022723"/>
    </source>
</evidence>
<keyword evidence="1" id="KW-0479">Metal-binding</keyword>
<dbReference type="InterPro" id="IPR036236">
    <property type="entry name" value="Znf_C2H2_sf"/>
</dbReference>
<dbReference type="EMBL" id="JBJQND010000010">
    <property type="protein sequence ID" value="KAL3864415.1"/>
    <property type="molecule type" value="Genomic_DNA"/>
</dbReference>
<feature type="domain" description="C2H2-type" evidence="7">
    <location>
        <begin position="339"/>
        <end position="366"/>
    </location>
</feature>
<dbReference type="PANTHER" id="PTHR14003:SF19">
    <property type="entry name" value="YY2 TRANSCRIPTION FACTOR"/>
    <property type="match status" value="1"/>
</dbReference>
<dbReference type="SMART" id="SM00355">
    <property type="entry name" value="ZnF_C2H2"/>
    <property type="match status" value="2"/>
</dbReference>
<evidence type="ECO:0000313" key="8">
    <source>
        <dbReference type="EMBL" id="KAL3864415.1"/>
    </source>
</evidence>
<sequence>MMSAYIEIFNLKMETYLMMLYVTLEQENAIRELFLQKGWCLMKIDNGKDTGKEDIQKGMEQVKKQILYPKIISKSPNIPTQNKCTAVVQSTDLVAPLEILNSESVSLNPCMSKLILIKDKRTGKLILSQTPTADTDASPVKQAKLSHSVIMERHQESKFIKDFSCQIIKQVSSEGVTQSAKETKISSVDTDDDDDSVLENLDIQYVEVNSVDDSGGSLEILNNLNEKKYKLHNNASREPEAISMNKSPPKIRNFDPTMVQGRDKKGKFTTEKVPGSGKSLGTEDNQFFLTCKDCKKRLPSHQFNCHKDRGECVVKCTCCGAVFEGKDLANYKAHVKTHCKCDLCHSMFMIESDLKIHLKTHVGQRMFACTCGAMFASVFDLNSHTCSVKNTK</sequence>
<dbReference type="Proteomes" id="UP001634394">
    <property type="component" value="Unassembled WGS sequence"/>
</dbReference>
<dbReference type="GO" id="GO:0008270">
    <property type="term" value="F:zinc ion binding"/>
    <property type="evidence" value="ECO:0007669"/>
    <property type="project" value="UniProtKB-KW"/>
</dbReference>
<comment type="caution">
    <text evidence="8">The sequence shown here is derived from an EMBL/GenBank/DDBJ whole genome shotgun (WGS) entry which is preliminary data.</text>
</comment>
<dbReference type="InterPro" id="IPR013087">
    <property type="entry name" value="Znf_C2H2_type"/>
</dbReference>
<proteinExistence type="predicted"/>
<reference evidence="8 9" key="1">
    <citation type="submission" date="2024-11" db="EMBL/GenBank/DDBJ databases">
        <title>Chromosome-level genome assembly of the freshwater bivalve Anodonta woodiana.</title>
        <authorList>
            <person name="Chen X."/>
        </authorList>
    </citation>
    <scope>NUCLEOTIDE SEQUENCE [LARGE SCALE GENOMIC DNA]</scope>
    <source>
        <strain evidence="8">MN2024</strain>
        <tissue evidence="8">Gills</tissue>
    </source>
</reference>
<dbReference type="AlphaFoldDB" id="A0ABD3VVL4"/>
<evidence type="ECO:0000256" key="2">
    <source>
        <dbReference type="ARBA" id="ARBA00022737"/>
    </source>
</evidence>
<feature type="region of interest" description="Disordered" evidence="6">
    <location>
        <begin position="240"/>
        <end position="275"/>
    </location>
</feature>
<evidence type="ECO:0000256" key="4">
    <source>
        <dbReference type="ARBA" id="ARBA00022833"/>
    </source>
</evidence>
<evidence type="ECO:0000256" key="5">
    <source>
        <dbReference type="PROSITE-ProRule" id="PRU00042"/>
    </source>
</evidence>
<evidence type="ECO:0000256" key="3">
    <source>
        <dbReference type="ARBA" id="ARBA00022771"/>
    </source>
</evidence>
<dbReference type="PROSITE" id="PS50157">
    <property type="entry name" value="ZINC_FINGER_C2H2_2"/>
    <property type="match status" value="1"/>
</dbReference>
<name>A0ABD3VVL4_SINWO</name>
<evidence type="ECO:0000259" key="7">
    <source>
        <dbReference type="PROSITE" id="PS50157"/>
    </source>
</evidence>
<evidence type="ECO:0000313" key="9">
    <source>
        <dbReference type="Proteomes" id="UP001634394"/>
    </source>
</evidence>
<keyword evidence="2" id="KW-0677">Repeat</keyword>
<dbReference type="SUPFAM" id="SSF57667">
    <property type="entry name" value="beta-beta-alpha zinc fingers"/>
    <property type="match status" value="1"/>
</dbReference>
<evidence type="ECO:0000256" key="6">
    <source>
        <dbReference type="SAM" id="MobiDB-lite"/>
    </source>
</evidence>
<protein>
    <recommendedName>
        <fullName evidence="7">C2H2-type domain-containing protein</fullName>
    </recommendedName>
</protein>
<feature type="compositionally biased region" description="Basic and acidic residues" evidence="6">
    <location>
        <begin position="261"/>
        <end position="270"/>
    </location>
</feature>
<keyword evidence="9" id="KW-1185">Reference proteome</keyword>
<dbReference type="Gene3D" id="3.30.160.60">
    <property type="entry name" value="Classic Zinc Finger"/>
    <property type="match status" value="1"/>
</dbReference>
<keyword evidence="4" id="KW-0862">Zinc</keyword>
<dbReference type="PANTHER" id="PTHR14003">
    <property type="entry name" value="TRANSCRIPTIONAL REPRESSOR PROTEIN YY"/>
    <property type="match status" value="1"/>
</dbReference>
<dbReference type="PROSITE" id="PS00028">
    <property type="entry name" value="ZINC_FINGER_C2H2_1"/>
    <property type="match status" value="1"/>
</dbReference>
<gene>
    <name evidence="8" type="ORF">ACJMK2_006100</name>
</gene>
<keyword evidence="3 5" id="KW-0863">Zinc-finger</keyword>
<accession>A0ABD3VVL4</accession>
<dbReference type="GO" id="GO:0006357">
    <property type="term" value="P:regulation of transcription by RNA polymerase II"/>
    <property type="evidence" value="ECO:0007669"/>
    <property type="project" value="UniProtKB-ARBA"/>
</dbReference>
<organism evidence="8 9">
    <name type="scientific">Sinanodonta woodiana</name>
    <name type="common">Chinese pond mussel</name>
    <name type="synonym">Anodonta woodiana</name>
    <dbReference type="NCBI Taxonomy" id="1069815"/>
    <lineage>
        <taxon>Eukaryota</taxon>
        <taxon>Metazoa</taxon>
        <taxon>Spiralia</taxon>
        <taxon>Lophotrochozoa</taxon>
        <taxon>Mollusca</taxon>
        <taxon>Bivalvia</taxon>
        <taxon>Autobranchia</taxon>
        <taxon>Heteroconchia</taxon>
        <taxon>Palaeoheterodonta</taxon>
        <taxon>Unionida</taxon>
        <taxon>Unionoidea</taxon>
        <taxon>Unionidae</taxon>
        <taxon>Unioninae</taxon>
        <taxon>Sinanodonta</taxon>
    </lineage>
</organism>